<dbReference type="Pfam" id="PF25917">
    <property type="entry name" value="BSH_RND"/>
    <property type="match status" value="1"/>
</dbReference>
<comment type="similarity">
    <text evidence="2">Belongs to the membrane fusion protein (MFP) (TC 8.A.1) family.</text>
</comment>
<dbReference type="PROSITE" id="PS51257">
    <property type="entry name" value="PROKAR_LIPOPROTEIN"/>
    <property type="match status" value="1"/>
</dbReference>
<dbReference type="NCBIfam" id="TIGR01730">
    <property type="entry name" value="RND_mfp"/>
    <property type="match status" value="1"/>
</dbReference>
<comment type="caution">
    <text evidence="6">The sequence shown here is derived from an EMBL/GenBank/DDBJ whole genome shotgun (WGS) entry which is preliminary data.</text>
</comment>
<comment type="subcellular location">
    <subcellularLocation>
        <location evidence="1">Cell envelope</location>
    </subcellularLocation>
</comment>
<proteinExistence type="inferred from homology"/>
<dbReference type="SUPFAM" id="SSF111369">
    <property type="entry name" value="HlyD-like secretion proteins"/>
    <property type="match status" value="1"/>
</dbReference>
<evidence type="ECO:0000256" key="3">
    <source>
        <dbReference type="ARBA" id="ARBA00022448"/>
    </source>
</evidence>
<evidence type="ECO:0000313" key="6">
    <source>
        <dbReference type="EMBL" id="REL27040.1"/>
    </source>
</evidence>
<evidence type="ECO:0000259" key="5">
    <source>
        <dbReference type="Pfam" id="PF25967"/>
    </source>
</evidence>
<dbReference type="Gene3D" id="1.10.287.470">
    <property type="entry name" value="Helix hairpin bin"/>
    <property type="match status" value="1"/>
</dbReference>
<feature type="domain" description="Multidrug resistance protein MdtA-like barrel-sandwich hybrid" evidence="4">
    <location>
        <begin position="57"/>
        <end position="182"/>
    </location>
</feature>
<accession>A0A3E0TRQ8</accession>
<reference evidence="6 7" key="1">
    <citation type="submission" date="2018-08" db="EMBL/GenBank/DDBJ databases">
        <title>Thalassotalea euphylliae genome.</title>
        <authorList>
            <person name="Summers S."/>
            <person name="Rice S.A."/>
            <person name="Freckelton M.L."/>
            <person name="Nedved B.T."/>
            <person name="Hadfield M.G."/>
        </authorList>
    </citation>
    <scope>NUCLEOTIDE SEQUENCE [LARGE SCALE GENOMIC DNA]</scope>
    <source>
        <strain evidence="6 7">H1</strain>
    </source>
</reference>
<dbReference type="GO" id="GO:0015562">
    <property type="term" value="F:efflux transmembrane transporter activity"/>
    <property type="evidence" value="ECO:0007669"/>
    <property type="project" value="TreeGrafter"/>
</dbReference>
<gene>
    <name evidence="6" type="ORF">DXX93_11025</name>
</gene>
<evidence type="ECO:0000256" key="1">
    <source>
        <dbReference type="ARBA" id="ARBA00004196"/>
    </source>
</evidence>
<dbReference type="InterPro" id="IPR058627">
    <property type="entry name" value="MdtA-like_C"/>
</dbReference>
<feature type="domain" description="Multidrug resistance protein MdtA-like C-terminal permuted SH3" evidence="5">
    <location>
        <begin position="273"/>
        <end position="330"/>
    </location>
</feature>
<name>A0A3E0TRQ8_9GAMM</name>
<dbReference type="GO" id="GO:1990281">
    <property type="term" value="C:efflux pump complex"/>
    <property type="evidence" value="ECO:0007669"/>
    <property type="project" value="TreeGrafter"/>
</dbReference>
<dbReference type="PANTHER" id="PTHR30469">
    <property type="entry name" value="MULTIDRUG RESISTANCE PROTEIN MDTA"/>
    <property type="match status" value="1"/>
</dbReference>
<dbReference type="Gene3D" id="2.40.30.170">
    <property type="match status" value="1"/>
</dbReference>
<dbReference type="AlphaFoldDB" id="A0A3E0TRQ8"/>
<evidence type="ECO:0000313" key="7">
    <source>
        <dbReference type="Proteomes" id="UP000256478"/>
    </source>
</evidence>
<organism evidence="6 7">
    <name type="scientific">Thalassotalea euphylliae</name>
    <dbReference type="NCBI Taxonomy" id="1655234"/>
    <lineage>
        <taxon>Bacteria</taxon>
        <taxon>Pseudomonadati</taxon>
        <taxon>Pseudomonadota</taxon>
        <taxon>Gammaproteobacteria</taxon>
        <taxon>Alteromonadales</taxon>
        <taxon>Colwelliaceae</taxon>
        <taxon>Thalassotalea</taxon>
    </lineage>
</organism>
<dbReference type="Gene3D" id="2.40.50.100">
    <property type="match status" value="1"/>
</dbReference>
<dbReference type="EMBL" id="QUOU01000001">
    <property type="protein sequence ID" value="REL27040.1"/>
    <property type="molecule type" value="Genomic_DNA"/>
</dbReference>
<keyword evidence="3" id="KW-0813">Transport</keyword>
<dbReference type="InterPro" id="IPR006143">
    <property type="entry name" value="RND_pump_MFP"/>
</dbReference>
<dbReference type="InterPro" id="IPR058625">
    <property type="entry name" value="MdtA-like_BSH"/>
</dbReference>
<evidence type="ECO:0000259" key="4">
    <source>
        <dbReference type="Pfam" id="PF25917"/>
    </source>
</evidence>
<dbReference type="Pfam" id="PF25967">
    <property type="entry name" value="RND-MFP_C"/>
    <property type="match status" value="1"/>
</dbReference>
<protein>
    <submittedName>
        <fullName evidence="6">Efflux RND transporter periplasmic adaptor subunit</fullName>
    </submittedName>
</protein>
<dbReference type="OrthoDB" id="1185083at2"/>
<sequence>MVFRLLIIMTALLLQACSEQVVEVKEKPPLVVQLTEVKATNVNEVYEFPALVSAVKDVDVKFEVSGRLIEEQLVEGSVVKKGEVLAKIDPAPFRRKVEESRTRHQDAARSLRRIKEVHAKNVASQRELDDAQSLFTLTKIALEDAEQDLSYCTIRAPFDAVIGTRLIENNSYVRAGDTVANIQDRSELYFSFEVPERVMTANAGNRQIKATASVIGHEQQIFDIHYVEHETTPDPVAQTYKITFAIDGEVTELFYPGSRATVKITNNDQVQEALLVPLNALTGSKDKGFYVWLFDADTSTVNKASVDITAIKGEYAIIASGLTSGNKVVSAAVQQMREALKVKEYQADF</sequence>
<dbReference type="Gene3D" id="2.40.420.20">
    <property type="match status" value="1"/>
</dbReference>
<dbReference type="Proteomes" id="UP000256478">
    <property type="component" value="Unassembled WGS sequence"/>
</dbReference>
<dbReference type="PANTHER" id="PTHR30469:SF20">
    <property type="entry name" value="EFFLUX RND TRANSPORTER PERIPLASMIC ADAPTOR SUBUNIT"/>
    <property type="match status" value="1"/>
</dbReference>
<evidence type="ECO:0000256" key="2">
    <source>
        <dbReference type="ARBA" id="ARBA00009477"/>
    </source>
</evidence>